<protein>
    <submittedName>
        <fullName evidence="4">Glycosyltransferase family 4 protein</fullName>
    </submittedName>
</protein>
<dbReference type="RefSeq" id="WP_198538218.1">
    <property type="nucleotide sequence ID" value="NZ_JBHRTS010000006.1"/>
</dbReference>
<dbReference type="PANTHER" id="PTHR46401:SF2">
    <property type="entry name" value="GLYCOSYLTRANSFERASE WBBK-RELATED"/>
    <property type="match status" value="1"/>
</dbReference>
<accession>A0ABV7JAJ0</accession>
<dbReference type="Pfam" id="PF00534">
    <property type="entry name" value="Glycos_transf_1"/>
    <property type="match status" value="1"/>
</dbReference>
<dbReference type="InterPro" id="IPR028098">
    <property type="entry name" value="Glyco_trans_4-like_N"/>
</dbReference>
<name>A0ABV7JAJ0_9GAMM</name>
<sequence>MKVILNVDAITQPLTGIGQYTLQLARGLQSLEMIDELRCFSASRWVNPEHLGGDVNPWLSRFKQWVPFKGLALAAYANRRNRHFSRLTQDLSDHVLHSPNFILMPFLGRSVATFHDLSFVHYRDTQPAYRLRFLDREIPRTLEQATALITPSAYVKQEIVSHYGFPAKRIQVTPLGVDPGFQPRDEQQTRGTLAPLELVHKQYVLAVATTEPRKNLSRLLSAYAGLPAGLRADCPLVLVGAKGWLNSDLNRQIKTMLNEGQIRVPGYLPEDQLKELYAGARLTALPSLYEGFGLPIIESMASGTPVLTANHSAMAEVAAGHARLCDPLDVSDIQLQLQTALEDTTWLNQATQKGLSHAQSFSWQRCAQTTLSAYRAD</sequence>
<dbReference type="InterPro" id="IPR001296">
    <property type="entry name" value="Glyco_trans_1"/>
</dbReference>
<evidence type="ECO:0000313" key="4">
    <source>
        <dbReference type="EMBL" id="MFC3194979.1"/>
    </source>
</evidence>
<proteinExistence type="predicted"/>
<gene>
    <name evidence="4" type="ORF">ACFODZ_12075</name>
</gene>
<dbReference type="CDD" id="cd03809">
    <property type="entry name" value="GT4_MtfB-like"/>
    <property type="match status" value="1"/>
</dbReference>
<dbReference type="EMBL" id="JBHRTS010000006">
    <property type="protein sequence ID" value="MFC3194979.1"/>
    <property type="molecule type" value="Genomic_DNA"/>
</dbReference>
<dbReference type="Gene3D" id="3.40.50.2000">
    <property type="entry name" value="Glycogen Phosphorylase B"/>
    <property type="match status" value="2"/>
</dbReference>
<reference evidence="5" key="1">
    <citation type="journal article" date="2019" name="Int. J. Syst. Evol. Microbiol.">
        <title>The Global Catalogue of Microorganisms (GCM) 10K type strain sequencing project: providing services to taxonomists for standard genome sequencing and annotation.</title>
        <authorList>
            <consortium name="The Broad Institute Genomics Platform"/>
            <consortium name="The Broad Institute Genome Sequencing Center for Infectious Disease"/>
            <person name="Wu L."/>
            <person name="Ma J."/>
        </authorList>
    </citation>
    <scope>NUCLEOTIDE SEQUENCE [LARGE SCALE GENOMIC DNA]</scope>
    <source>
        <strain evidence="5">KCTC 42953</strain>
    </source>
</reference>
<organism evidence="4 5">
    <name type="scientific">Marinicella sediminis</name>
    <dbReference type="NCBI Taxonomy" id="1792834"/>
    <lineage>
        <taxon>Bacteria</taxon>
        <taxon>Pseudomonadati</taxon>
        <taxon>Pseudomonadota</taxon>
        <taxon>Gammaproteobacteria</taxon>
        <taxon>Lysobacterales</taxon>
        <taxon>Marinicellaceae</taxon>
        <taxon>Marinicella</taxon>
    </lineage>
</organism>
<evidence type="ECO:0000259" key="3">
    <source>
        <dbReference type="Pfam" id="PF13439"/>
    </source>
</evidence>
<feature type="domain" description="Glycosyl transferase family 1" evidence="2">
    <location>
        <begin position="201"/>
        <end position="348"/>
    </location>
</feature>
<keyword evidence="5" id="KW-1185">Reference proteome</keyword>
<dbReference type="Proteomes" id="UP001595533">
    <property type="component" value="Unassembled WGS sequence"/>
</dbReference>
<evidence type="ECO:0000256" key="1">
    <source>
        <dbReference type="ARBA" id="ARBA00022679"/>
    </source>
</evidence>
<comment type="caution">
    <text evidence="4">The sequence shown here is derived from an EMBL/GenBank/DDBJ whole genome shotgun (WGS) entry which is preliminary data.</text>
</comment>
<feature type="domain" description="Glycosyltransferase subfamily 4-like N-terminal" evidence="3">
    <location>
        <begin position="16"/>
        <end position="179"/>
    </location>
</feature>
<dbReference type="PANTHER" id="PTHR46401">
    <property type="entry name" value="GLYCOSYLTRANSFERASE WBBK-RELATED"/>
    <property type="match status" value="1"/>
</dbReference>
<dbReference type="Pfam" id="PF13439">
    <property type="entry name" value="Glyco_transf_4"/>
    <property type="match status" value="1"/>
</dbReference>
<keyword evidence="1" id="KW-0808">Transferase</keyword>
<dbReference type="SUPFAM" id="SSF53756">
    <property type="entry name" value="UDP-Glycosyltransferase/glycogen phosphorylase"/>
    <property type="match status" value="1"/>
</dbReference>
<evidence type="ECO:0000313" key="5">
    <source>
        <dbReference type="Proteomes" id="UP001595533"/>
    </source>
</evidence>
<evidence type="ECO:0000259" key="2">
    <source>
        <dbReference type="Pfam" id="PF00534"/>
    </source>
</evidence>